<sequence>MDVPPDLVHDSEVGVFEANTVAQKPSLTNLPGDIVPNFASSDEEEPLVPIGEAGILDLENRTMPPLQNETSMKTGVGLPAKNFLEDLDVPGNPSSRQLLDETINHRHGIRGELHRDDTEVVEHVHEL</sequence>
<dbReference type="Proteomes" id="UP000236161">
    <property type="component" value="Unassembled WGS sequence"/>
</dbReference>
<dbReference type="EMBL" id="KZ451979">
    <property type="protein sequence ID" value="PKA55500.1"/>
    <property type="molecule type" value="Genomic_DNA"/>
</dbReference>
<evidence type="ECO:0000313" key="1">
    <source>
        <dbReference type="EMBL" id="PKA55500.1"/>
    </source>
</evidence>
<proteinExistence type="predicted"/>
<keyword evidence="2" id="KW-1185">Reference proteome</keyword>
<accession>A0A2I0AIY5</accession>
<protein>
    <submittedName>
        <fullName evidence="1">Uncharacterized protein</fullName>
    </submittedName>
</protein>
<organism evidence="1 2">
    <name type="scientific">Apostasia shenzhenica</name>
    <dbReference type="NCBI Taxonomy" id="1088818"/>
    <lineage>
        <taxon>Eukaryota</taxon>
        <taxon>Viridiplantae</taxon>
        <taxon>Streptophyta</taxon>
        <taxon>Embryophyta</taxon>
        <taxon>Tracheophyta</taxon>
        <taxon>Spermatophyta</taxon>
        <taxon>Magnoliopsida</taxon>
        <taxon>Liliopsida</taxon>
        <taxon>Asparagales</taxon>
        <taxon>Orchidaceae</taxon>
        <taxon>Apostasioideae</taxon>
        <taxon>Apostasia</taxon>
    </lineage>
</organism>
<evidence type="ECO:0000313" key="2">
    <source>
        <dbReference type="Proteomes" id="UP000236161"/>
    </source>
</evidence>
<name>A0A2I0AIY5_9ASPA</name>
<dbReference type="AlphaFoldDB" id="A0A2I0AIY5"/>
<gene>
    <name evidence="1" type="ORF">AXF42_Ash006702</name>
</gene>
<reference evidence="1 2" key="1">
    <citation type="journal article" date="2017" name="Nature">
        <title>The Apostasia genome and the evolution of orchids.</title>
        <authorList>
            <person name="Zhang G.Q."/>
            <person name="Liu K.W."/>
            <person name="Li Z."/>
            <person name="Lohaus R."/>
            <person name="Hsiao Y.Y."/>
            <person name="Niu S.C."/>
            <person name="Wang J.Y."/>
            <person name="Lin Y.C."/>
            <person name="Xu Q."/>
            <person name="Chen L.J."/>
            <person name="Yoshida K."/>
            <person name="Fujiwara S."/>
            <person name="Wang Z.W."/>
            <person name="Zhang Y.Q."/>
            <person name="Mitsuda N."/>
            <person name="Wang M."/>
            <person name="Liu G.H."/>
            <person name="Pecoraro L."/>
            <person name="Huang H.X."/>
            <person name="Xiao X.J."/>
            <person name="Lin M."/>
            <person name="Wu X.Y."/>
            <person name="Wu W.L."/>
            <person name="Chen Y.Y."/>
            <person name="Chang S.B."/>
            <person name="Sakamoto S."/>
            <person name="Ohme-Takagi M."/>
            <person name="Yagi M."/>
            <person name="Zeng S.J."/>
            <person name="Shen C.Y."/>
            <person name="Yeh C.M."/>
            <person name="Luo Y.B."/>
            <person name="Tsai W.C."/>
            <person name="Van de Peer Y."/>
            <person name="Liu Z.J."/>
        </authorList>
    </citation>
    <scope>NUCLEOTIDE SEQUENCE [LARGE SCALE GENOMIC DNA]</scope>
    <source>
        <strain evidence="2">cv. Shenzhen</strain>
        <tissue evidence="1">Stem</tissue>
    </source>
</reference>